<proteinExistence type="predicted"/>
<sequence length="287" mass="30787">MTVESSAARRIRPVGPYDGRGSRLVGRLPGVVRGPVSEAGGMAQLLGRILRSAITQPRGYWGQVVEDMHVTIKRAWVPIVFALFGFLIFMSILTVQFFDMAGANQLFGPLLLLQSMRTFTIWIDSMVVAGVIGTALTSDVGARKVREEIDAMMVMGIDPVRDLAVPRVLSITFITTLLAVPSLLVTVFSMNVGGLYVASMPSEHFYSNLFSNVSPGSIVAVVVESFLIGLLIGTVCCYKGFTASGGAIGLGRSVNQAVVIAFLAVWVLQLAFNALLLGLFPNLGAFR</sequence>
<dbReference type="InterPro" id="IPR030802">
    <property type="entry name" value="Permease_MalE"/>
</dbReference>
<keyword evidence="3" id="KW-1185">Reference proteome</keyword>
<protein>
    <submittedName>
        <fullName evidence="2">ABC transporter permease</fullName>
    </submittedName>
</protein>
<keyword evidence="1" id="KW-0472">Membrane</keyword>
<feature type="transmembrane region" description="Helical" evidence="1">
    <location>
        <begin position="218"/>
        <end position="238"/>
    </location>
</feature>
<feature type="transmembrane region" description="Helical" evidence="1">
    <location>
        <begin position="75"/>
        <end position="98"/>
    </location>
</feature>
<dbReference type="PANTHER" id="PTHR30188:SF4">
    <property type="entry name" value="PROTEIN TRIGALACTOSYLDIACYLGLYCEROL 1, CHLOROPLASTIC"/>
    <property type="match status" value="1"/>
</dbReference>
<organism evidence="2 3">
    <name type="scientific">Nocardioides daeguensis</name>
    <dbReference type="NCBI Taxonomy" id="908359"/>
    <lineage>
        <taxon>Bacteria</taxon>
        <taxon>Bacillati</taxon>
        <taxon>Actinomycetota</taxon>
        <taxon>Actinomycetes</taxon>
        <taxon>Propionibacteriales</taxon>
        <taxon>Nocardioidaceae</taxon>
        <taxon>Nocardioides</taxon>
    </lineage>
</organism>
<evidence type="ECO:0000313" key="3">
    <source>
        <dbReference type="Proteomes" id="UP001500301"/>
    </source>
</evidence>
<accession>A0ABP6V6A5</accession>
<feature type="transmembrane region" description="Helical" evidence="1">
    <location>
        <begin position="258"/>
        <end position="280"/>
    </location>
</feature>
<gene>
    <name evidence="2" type="ORF">GCM10022263_15920</name>
</gene>
<evidence type="ECO:0000313" key="2">
    <source>
        <dbReference type="EMBL" id="GAA3528124.1"/>
    </source>
</evidence>
<reference evidence="3" key="1">
    <citation type="journal article" date="2019" name="Int. J. Syst. Evol. Microbiol.">
        <title>The Global Catalogue of Microorganisms (GCM) 10K type strain sequencing project: providing services to taxonomists for standard genome sequencing and annotation.</title>
        <authorList>
            <consortium name="The Broad Institute Genomics Platform"/>
            <consortium name="The Broad Institute Genome Sequencing Center for Infectious Disease"/>
            <person name="Wu L."/>
            <person name="Ma J."/>
        </authorList>
    </citation>
    <scope>NUCLEOTIDE SEQUENCE [LARGE SCALE GENOMIC DNA]</scope>
    <source>
        <strain evidence="3">JCM 17460</strain>
    </source>
</reference>
<dbReference type="Pfam" id="PF02405">
    <property type="entry name" value="MlaE"/>
    <property type="match status" value="1"/>
</dbReference>
<dbReference type="Proteomes" id="UP001500301">
    <property type="component" value="Unassembled WGS sequence"/>
</dbReference>
<dbReference type="EMBL" id="BAABBB010000009">
    <property type="protein sequence ID" value="GAA3528124.1"/>
    <property type="molecule type" value="Genomic_DNA"/>
</dbReference>
<dbReference type="PANTHER" id="PTHR30188">
    <property type="entry name" value="ABC TRANSPORTER PERMEASE PROTEIN-RELATED"/>
    <property type="match status" value="1"/>
</dbReference>
<keyword evidence="1" id="KW-0812">Transmembrane</keyword>
<feature type="transmembrane region" description="Helical" evidence="1">
    <location>
        <begin position="171"/>
        <end position="198"/>
    </location>
</feature>
<comment type="caution">
    <text evidence="2">The sequence shown here is derived from an EMBL/GenBank/DDBJ whole genome shotgun (WGS) entry which is preliminary data.</text>
</comment>
<feature type="transmembrane region" description="Helical" evidence="1">
    <location>
        <begin position="118"/>
        <end position="136"/>
    </location>
</feature>
<evidence type="ECO:0000256" key="1">
    <source>
        <dbReference type="SAM" id="Phobius"/>
    </source>
</evidence>
<dbReference type="RefSeq" id="WP_218233309.1">
    <property type="nucleotide sequence ID" value="NZ_BAABBB010000009.1"/>
</dbReference>
<keyword evidence="1" id="KW-1133">Transmembrane helix</keyword>
<name>A0ABP6V6A5_9ACTN</name>